<feature type="transmembrane region" description="Helical" evidence="1">
    <location>
        <begin position="35"/>
        <end position="56"/>
    </location>
</feature>
<protein>
    <submittedName>
        <fullName evidence="2">Putative ABC-2 type transport system permease protein</fullName>
    </submittedName>
</protein>
<dbReference type="EMBL" id="CBSY010000216">
    <property type="protein sequence ID" value="CDH21156.1"/>
    <property type="molecule type" value="Genomic_DNA"/>
</dbReference>
<feature type="transmembrane region" description="Helical" evidence="1">
    <location>
        <begin position="121"/>
        <end position="143"/>
    </location>
</feature>
<keyword evidence="1" id="KW-1133">Transmembrane helix</keyword>
<dbReference type="HOGENOM" id="CLU_084465_1_1_6"/>
<dbReference type="Pfam" id="PF06182">
    <property type="entry name" value="ABC2_membrane_6"/>
    <property type="match status" value="1"/>
</dbReference>
<evidence type="ECO:0000313" key="3">
    <source>
        <dbReference type="Proteomes" id="UP000028500"/>
    </source>
</evidence>
<keyword evidence="1" id="KW-0472">Membrane</keyword>
<dbReference type="Proteomes" id="UP000028500">
    <property type="component" value="Unassembled WGS sequence"/>
</dbReference>
<evidence type="ECO:0000256" key="1">
    <source>
        <dbReference type="SAM" id="Phobius"/>
    </source>
</evidence>
<dbReference type="InterPro" id="IPR010390">
    <property type="entry name" value="ABC-2_transporter-like"/>
</dbReference>
<sequence>MVKLMLKQVRRSLLLWWVLIGQSFSRVIAYRAQSIIWLLGGIMPIAVMFVWLGLAKEGEIGGYTASDFAVYFLSIYLVRQLTAIWVMRRLDRDIRRGELSMLLLRPVSPLYNYVSDHVGEMMVRGPIISLVFISGILLTGNLYRLDIGNLLIFIPALALAWIIIFHLYYCLGLLAFWISNSMAFDPLLWALYTILGGVLIPLDLYPENVASWLKLLPFASALDFPVQIILGKLDGFLLLIGFGVQLFWVILLTCIRVLLWNAGLKRYSASGA</sequence>
<proteinExistence type="predicted"/>
<dbReference type="PANTHER" id="PTHR36832:SF1">
    <property type="entry name" value="SLR1174 PROTEIN"/>
    <property type="match status" value="1"/>
</dbReference>
<gene>
    <name evidence="2" type="ORF">XBKQ1_2930013</name>
</gene>
<name>A0A077PKH5_XENBV</name>
<evidence type="ECO:0000313" key="2">
    <source>
        <dbReference type="EMBL" id="CDH21156.1"/>
    </source>
</evidence>
<feature type="transmembrane region" description="Helical" evidence="1">
    <location>
        <begin position="236"/>
        <end position="259"/>
    </location>
</feature>
<comment type="caution">
    <text evidence="2">The sequence shown here is derived from an EMBL/GenBank/DDBJ whole genome shotgun (WGS) entry which is preliminary data.</text>
</comment>
<keyword evidence="3" id="KW-1185">Reference proteome</keyword>
<dbReference type="PANTHER" id="PTHR36832">
    <property type="entry name" value="SLR1174 PROTEIN-RELATED"/>
    <property type="match status" value="1"/>
</dbReference>
<feature type="transmembrane region" description="Helical" evidence="1">
    <location>
        <begin position="150"/>
        <end position="175"/>
    </location>
</feature>
<reference evidence="2" key="1">
    <citation type="submission" date="2013-07" db="EMBL/GenBank/DDBJ databases">
        <title>Sub-species coevolution in mutualistic symbiosis.</title>
        <authorList>
            <person name="Murfin K."/>
            <person name="Klassen J."/>
            <person name="Lee M."/>
            <person name="Forst S."/>
            <person name="Stock P."/>
            <person name="Goodrich-Blair H."/>
        </authorList>
    </citation>
    <scope>NUCLEOTIDE SEQUENCE [LARGE SCALE GENOMIC DNA]</scope>
    <source>
        <strain evidence="2">Kraussei Quebec</strain>
    </source>
</reference>
<organism evidence="2 3">
    <name type="scientific">Xenorhabdus bovienii str. kraussei Quebec</name>
    <dbReference type="NCBI Taxonomy" id="1398203"/>
    <lineage>
        <taxon>Bacteria</taxon>
        <taxon>Pseudomonadati</taxon>
        <taxon>Pseudomonadota</taxon>
        <taxon>Gammaproteobacteria</taxon>
        <taxon>Enterobacterales</taxon>
        <taxon>Morganellaceae</taxon>
        <taxon>Xenorhabdus</taxon>
    </lineage>
</organism>
<accession>A0A077PKH5</accession>
<feature type="transmembrane region" description="Helical" evidence="1">
    <location>
        <begin position="68"/>
        <end position="87"/>
    </location>
</feature>
<keyword evidence="1" id="KW-0812">Transmembrane</keyword>
<feature type="transmembrane region" description="Helical" evidence="1">
    <location>
        <begin position="187"/>
        <end position="205"/>
    </location>
</feature>
<dbReference type="AlphaFoldDB" id="A0A077PKH5"/>